<gene>
    <name evidence="9" type="primary">xylA</name>
    <name evidence="12" type="ordered locus">Bint_1052</name>
</gene>
<keyword evidence="7 9" id="KW-0119">Carbohydrate metabolism</keyword>
<dbReference type="PRINTS" id="PR00688">
    <property type="entry name" value="XYLOSISMRASE"/>
</dbReference>
<evidence type="ECO:0000313" key="13">
    <source>
        <dbReference type="Proteomes" id="UP000008522"/>
    </source>
</evidence>
<keyword evidence="9" id="KW-0963">Cytoplasm</keyword>
<dbReference type="InterPro" id="IPR013452">
    <property type="entry name" value="Xylose_isom_bac"/>
</dbReference>
<dbReference type="GO" id="GO:0005737">
    <property type="term" value="C:cytoplasm"/>
    <property type="evidence" value="ECO:0007669"/>
    <property type="project" value="UniProtKB-SubCell"/>
</dbReference>
<keyword evidence="13" id="KW-1185">Reference proteome</keyword>
<evidence type="ECO:0000256" key="9">
    <source>
        <dbReference type="HAMAP-Rule" id="MF_00455"/>
    </source>
</evidence>
<dbReference type="PROSITE" id="PS51415">
    <property type="entry name" value="XYLOSE_ISOMERASE"/>
    <property type="match status" value="1"/>
</dbReference>
<evidence type="ECO:0000256" key="4">
    <source>
        <dbReference type="ARBA" id="ARBA00022629"/>
    </source>
</evidence>
<evidence type="ECO:0000256" key="1">
    <source>
        <dbReference type="ARBA" id="ARBA00005765"/>
    </source>
</evidence>
<keyword evidence="6 9" id="KW-0413">Isomerase</keyword>
<dbReference type="Gene3D" id="3.20.20.150">
    <property type="entry name" value="Divalent-metal-dependent TIM barrel enzymes"/>
    <property type="match status" value="1"/>
</dbReference>
<dbReference type="eggNOG" id="COG2115">
    <property type="taxonomic scope" value="Bacteria"/>
</dbReference>
<feature type="binding site" evidence="9">
    <location>
        <position position="299"/>
    </location>
    <ligand>
        <name>Mg(2+)</name>
        <dbReference type="ChEBI" id="CHEBI:18420"/>
        <label>1</label>
    </ligand>
</feature>
<feature type="binding site" evidence="9">
    <location>
        <position position="312"/>
    </location>
    <ligand>
        <name>Mg(2+)</name>
        <dbReference type="ChEBI" id="CHEBI:18420"/>
        <label>2</label>
    </ligand>
</feature>
<dbReference type="SUPFAM" id="SSF51658">
    <property type="entry name" value="Xylose isomerase-like"/>
    <property type="match status" value="1"/>
</dbReference>
<keyword evidence="5 9" id="KW-0479">Metal-binding</keyword>
<comment type="catalytic activity">
    <reaction evidence="8 9 10">
        <text>alpha-D-xylose = alpha-D-xylulofuranose</text>
        <dbReference type="Rhea" id="RHEA:22816"/>
        <dbReference type="ChEBI" id="CHEBI:28518"/>
        <dbReference type="ChEBI" id="CHEBI:188998"/>
        <dbReference type="EC" id="5.3.1.5"/>
    </reaction>
</comment>
<evidence type="ECO:0000256" key="11">
    <source>
        <dbReference type="RuleBase" id="RU000610"/>
    </source>
</evidence>
<dbReference type="NCBIfam" id="TIGR02630">
    <property type="entry name" value="xylose_isom_A"/>
    <property type="match status" value="1"/>
</dbReference>
<evidence type="ECO:0000256" key="8">
    <source>
        <dbReference type="ARBA" id="ARBA00033659"/>
    </source>
</evidence>
<evidence type="ECO:0000256" key="2">
    <source>
        <dbReference type="ARBA" id="ARBA00011881"/>
    </source>
</evidence>
<evidence type="ECO:0000256" key="5">
    <source>
        <dbReference type="ARBA" id="ARBA00022723"/>
    </source>
</evidence>
<comment type="cofactor">
    <cofactor evidence="9">
        <name>Mg(2+)</name>
        <dbReference type="ChEBI" id="CHEBI:18420"/>
    </cofactor>
    <text evidence="9">Binds 2 magnesium ions per subunit.</text>
</comment>
<comment type="subunit">
    <text evidence="2 9 11">Homotetramer.</text>
</comment>
<comment type="subcellular location">
    <subcellularLocation>
        <location evidence="9 11">Cytoplasm</location>
    </subcellularLocation>
</comment>
<evidence type="ECO:0000256" key="10">
    <source>
        <dbReference type="RuleBase" id="RU000609"/>
    </source>
</evidence>
<accession>G0EMI7</accession>
<feature type="binding site" evidence="9">
    <location>
        <position position="271"/>
    </location>
    <ligand>
        <name>Mg(2+)</name>
        <dbReference type="ChEBI" id="CHEBI:18420"/>
        <label>1</label>
    </ligand>
</feature>
<evidence type="ECO:0000313" key="12">
    <source>
        <dbReference type="EMBL" id="AEM21675.1"/>
    </source>
</evidence>
<dbReference type="InterPro" id="IPR001998">
    <property type="entry name" value="Xylose_isomerase"/>
</dbReference>
<feature type="binding site" evidence="9">
    <location>
        <position position="271"/>
    </location>
    <ligand>
        <name>Mg(2+)</name>
        <dbReference type="ChEBI" id="CHEBI:18420"/>
        <label>2</label>
    </ligand>
</feature>
<feature type="binding site" evidence="9">
    <location>
        <position position="274"/>
    </location>
    <ligand>
        <name>Mg(2+)</name>
        <dbReference type="ChEBI" id="CHEBI:18420"/>
        <label>2</label>
    </ligand>
</feature>
<evidence type="ECO:0000256" key="6">
    <source>
        <dbReference type="ARBA" id="ARBA00023235"/>
    </source>
</evidence>
<dbReference type="GO" id="GO:0000287">
    <property type="term" value="F:magnesium ion binding"/>
    <property type="evidence" value="ECO:0007669"/>
    <property type="project" value="UniProtKB-UniRule"/>
</dbReference>
<dbReference type="GO" id="GO:0042732">
    <property type="term" value="P:D-xylose metabolic process"/>
    <property type="evidence" value="ECO:0007669"/>
    <property type="project" value="UniProtKB-UniRule"/>
</dbReference>
<evidence type="ECO:0000256" key="7">
    <source>
        <dbReference type="ARBA" id="ARBA00023277"/>
    </source>
</evidence>
<dbReference type="PANTHER" id="PTHR48408:SF1">
    <property type="entry name" value="XYLOSE ISOMERASE"/>
    <property type="match status" value="1"/>
</dbReference>
<reference evidence="12 13" key="1">
    <citation type="journal article" date="2011" name="BMC Genomics">
        <title>Complete genome sequence of Brachyspira intermedia reveals unique genomic features in Brachyspira species and phage-mediated horizontal gene transfer.</title>
        <authorList>
            <person name="Hafstrom T."/>
            <person name="Jansson D.S."/>
            <person name="Segerman B."/>
        </authorList>
    </citation>
    <scope>NUCLEOTIDE SEQUENCE [LARGE SCALE GENOMIC DNA]</scope>
    <source>
        <strain evidence="13">ATCC 51140 / PWS/A</strain>
    </source>
</reference>
<protein>
    <recommendedName>
        <fullName evidence="3 9">Xylose isomerase</fullName>
        <ecNumber evidence="3 9">5.3.1.5</ecNumber>
    </recommendedName>
</protein>
<dbReference type="AlphaFoldDB" id="G0EMI7"/>
<dbReference type="NCBIfam" id="NF003998">
    <property type="entry name" value="PRK05474.1"/>
    <property type="match status" value="1"/>
</dbReference>
<keyword evidence="4 9" id="KW-0859">Xylose metabolism</keyword>
<evidence type="ECO:0000256" key="3">
    <source>
        <dbReference type="ARBA" id="ARBA00011958"/>
    </source>
</evidence>
<dbReference type="EMBL" id="CP002874">
    <property type="protein sequence ID" value="AEM21675.1"/>
    <property type="molecule type" value="Genomic_DNA"/>
</dbReference>
<feature type="binding site" evidence="9">
    <location>
        <position position="342"/>
    </location>
    <ligand>
        <name>Mg(2+)</name>
        <dbReference type="ChEBI" id="CHEBI:18420"/>
        <label>1</label>
    </ligand>
</feature>
<feature type="active site" evidence="9">
    <location>
        <position position="104"/>
    </location>
</feature>
<dbReference type="EC" id="5.3.1.5" evidence="3 9"/>
<dbReference type="Proteomes" id="UP000008522">
    <property type="component" value="Chromosome"/>
</dbReference>
<dbReference type="InterPro" id="IPR036237">
    <property type="entry name" value="Xyl_isomerase-like_sf"/>
</dbReference>
<feature type="binding site" evidence="9">
    <location>
        <position position="235"/>
    </location>
    <ligand>
        <name>Mg(2+)</name>
        <dbReference type="ChEBI" id="CHEBI:18420"/>
        <label>1</label>
    </ligand>
</feature>
<feature type="binding site" evidence="9">
    <location>
        <position position="310"/>
    </location>
    <ligand>
        <name>Mg(2+)</name>
        <dbReference type="ChEBI" id="CHEBI:18420"/>
        <label>2</label>
    </ligand>
</feature>
<name>G0EMI7_BRAIP</name>
<dbReference type="KEGG" id="bip:Bint_1052"/>
<proteinExistence type="inferred from homology"/>
<dbReference type="HOGENOM" id="CLU_037261_1_0_12"/>
<dbReference type="GO" id="GO:0009045">
    <property type="term" value="F:xylose isomerase activity"/>
    <property type="evidence" value="ECO:0007669"/>
    <property type="project" value="UniProtKB-UniRule"/>
</dbReference>
<feature type="active site" evidence="9">
    <location>
        <position position="107"/>
    </location>
</feature>
<dbReference type="PANTHER" id="PTHR48408">
    <property type="match status" value="1"/>
</dbReference>
<keyword evidence="9" id="KW-0460">Magnesium</keyword>
<dbReference type="HAMAP" id="MF_00455">
    <property type="entry name" value="Xylose_isom_A"/>
    <property type="match status" value="1"/>
</dbReference>
<comment type="similarity">
    <text evidence="1 9 10">Belongs to the xylose isomerase family.</text>
</comment>
<sequence>MESKEMEYFTSTDKVLYKGKDSKDAFSFKQYNASEVIAGKTMEEWMPFAMSWWHTLAAGSADPFGAPAASRPWNGKEALEASKMRVEAGFELMQKLGMNYFCFHDRDLAPEYKTLKETNEKLDMIVDLIQESMSKTGKKLLWATSSLFTNPRYMHGAATSPYADVFAVAAAQTKKTMDIAKKLNAKGYVFWGGREGYETLLNTDMKRELDHLAYFLSMAVEYKEKIGFKGQFFIEPKPKEPTKHQYDFDAATTLEFLYHYNLDKYFELNLEVNHATLAGHTMQHEMQVARNHGKLGSVDINYGDTFLGWDTDMFLTNVYDAVLMMVEIIRNGGLKNGGFNFDAKVRRPSHTMDDLMYAYIAGMDTLAWGLRIADKIVKDGCFDKFIEERYSSYNSGIGAKIESKSTSLEELYDYALALEEKELPSGNQELLEAKLNQFIYNL</sequence>
<organism evidence="12 13">
    <name type="scientific">Brachyspira intermedia (strain ATCC 51140 / PWS/A)</name>
    <name type="common">Serpulina intermedia</name>
    <dbReference type="NCBI Taxonomy" id="1045858"/>
    <lineage>
        <taxon>Bacteria</taxon>
        <taxon>Pseudomonadati</taxon>
        <taxon>Spirochaetota</taxon>
        <taxon>Spirochaetia</taxon>
        <taxon>Brachyspirales</taxon>
        <taxon>Brachyspiraceae</taxon>
        <taxon>Brachyspira</taxon>
    </lineage>
</organism>
<dbReference type="PATRIC" id="fig|1045858.4.peg.1052"/>